<organism evidence="1 2">
    <name type="scientific">Streptococcus mitis 29/42</name>
    <dbReference type="NCBI Taxonomy" id="1340486"/>
    <lineage>
        <taxon>Bacteria</taxon>
        <taxon>Bacillati</taxon>
        <taxon>Bacillota</taxon>
        <taxon>Bacilli</taxon>
        <taxon>Lactobacillales</taxon>
        <taxon>Streptococcaceae</taxon>
        <taxon>Streptococcus</taxon>
        <taxon>Streptococcus mitis group</taxon>
    </lineage>
</organism>
<accession>S7XHT5</accession>
<protein>
    <submittedName>
        <fullName evidence="1">Uncharacterized protein</fullName>
    </submittedName>
</protein>
<dbReference type="Proteomes" id="UP000014973">
    <property type="component" value="Unassembled WGS sequence"/>
</dbReference>
<gene>
    <name evidence="1" type="ORF">M060_07535</name>
</gene>
<reference evidence="1 2" key="1">
    <citation type="submission" date="2013-06" db="EMBL/GenBank/DDBJ databases">
        <title>Genome sequencing of Streptococcus mitis strains.</title>
        <authorList>
            <person name="Ikryannikova L.N."/>
            <person name="Ilina E.N."/>
            <person name="Kostryukova E.S."/>
            <person name="Semashko T.A."/>
            <person name="Savinova T.A."/>
            <person name="Karpova I.Y."/>
            <person name="Larin A.K."/>
            <person name="Ischenko D.S."/>
            <person name="Dubovickaya V.A."/>
            <person name="Sidorenko S.V."/>
            <person name="Govorun V.M."/>
        </authorList>
    </citation>
    <scope>NUCLEOTIDE SEQUENCE [LARGE SCALE GENOMIC DNA]</scope>
    <source>
        <strain evidence="1 2">29/42</strain>
    </source>
</reference>
<name>S7XHT5_STRMT</name>
<sequence length="46" mass="5620">MTNRVKRYDGVITLEQRQAISKRYKRITIRLNQRDKYEFEEVGEST</sequence>
<proteinExistence type="predicted"/>
<comment type="caution">
    <text evidence="1">The sequence shown here is derived from an EMBL/GenBank/DDBJ whole genome shotgun (WGS) entry which is preliminary data.</text>
</comment>
<dbReference type="EMBL" id="ATAB01000011">
    <property type="protein sequence ID" value="EPR93882.1"/>
    <property type="molecule type" value="Genomic_DNA"/>
</dbReference>
<evidence type="ECO:0000313" key="2">
    <source>
        <dbReference type="Proteomes" id="UP000014973"/>
    </source>
</evidence>
<dbReference type="AlphaFoldDB" id="S7XHT5"/>
<evidence type="ECO:0000313" key="1">
    <source>
        <dbReference type="EMBL" id="EPR93882.1"/>
    </source>
</evidence>